<feature type="domain" description="Rhodanese" evidence="1">
    <location>
        <begin position="31"/>
        <end position="148"/>
    </location>
</feature>
<evidence type="ECO:0000259" key="1">
    <source>
        <dbReference type="PROSITE" id="PS50206"/>
    </source>
</evidence>
<dbReference type="SUPFAM" id="SSF52821">
    <property type="entry name" value="Rhodanese/Cell cycle control phosphatase"/>
    <property type="match status" value="1"/>
</dbReference>
<evidence type="ECO:0000313" key="3">
    <source>
        <dbReference type="Proteomes" id="UP000179362"/>
    </source>
</evidence>
<dbReference type="InterPro" id="IPR052367">
    <property type="entry name" value="Thiosulfate_ST/Rhodanese-like"/>
</dbReference>
<dbReference type="PANTHER" id="PTHR45431">
    <property type="entry name" value="RHODANESE-LIKE DOMAIN-CONTAINING PROTEIN 15, CHLOROPLASTIC"/>
    <property type="match status" value="1"/>
</dbReference>
<dbReference type="AlphaFoldDB" id="A0A1F6TXK6"/>
<dbReference type="CDD" id="cd00158">
    <property type="entry name" value="RHOD"/>
    <property type="match status" value="1"/>
</dbReference>
<reference evidence="2 3" key="1">
    <citation type="journal article" date="2016" name="Nat. Commun.">
        <title>Thousands of microbial genomes shed light on interconnected biogeochemical processes in an aquifer system.</title>
        <authorList>
            <person name="Anantharaman K."/>
            <person name="Brown C.T."/>
            <person name="Hug L.A."/>
            <person name="Sharon I."/>
            <person name="Castelle C.J."/>
            <person name="Probst A.J."/>
            <person name="Thomas B.C."/>
            <person name="Singh A."/>
            <person name="Wilkins M.J."/>
            <person name="Karaoz U."/>
            <person name="Brodie E.L."/>
            <person name="Williams K.H."/>
            <person name="Hubbard S.S."/>
            <person name="Banfield J.F."/>
        </authorList>
    </citation>
    <scope>NUCLEOTIDE SEQUENCE [LARGE SCALE GENOMIC DNA]</scope>
</reference>
<dbReference type="Proteomes" id="UP000179362">
    <property type="component" value="Unassembled WGS sequence"/>
</dbReference>
<gene>
    <name evidence="2" type="ORF">A3B81_03965</name>
</gene>
<comment type="caution">
    <text evidence="2">The sequence shown here is derived from an EMBL/GenBank/DDBJ whole genome shotgun (WGS) entry which is preliminary data.</text>
</comment>
<organism evidence="2 3">
    <name type="scientific">Candidatus Muproteobacteria bacterium RIFCSPHIGHO2_02_FULL_65_16</name>
    <dbReference type="NCBI Taxonomy" id="1817766"/>
    <lineage>
        <taxon>Bacteria</taxon>
        <taxon>Pseudomonadati</taxon>
        <taxon>Pseudomonadota</taxon>
        <taxon>Candidatus Muproteobacteria</taxon>
    </lineage>
</organism>
<evidence type="ECO:0000313" key="2">
    <source>
        <dbReference type="EMBL" id="OGI49836.1"/>
    </source>
</evidence>
<dbReference type="Gene3D" id="3.40.250.10">
    <property type="entry name" value="Rhodanese-like domain"/>
    <property type="match status" value="1"/>
</dbReference>
<dbReference type="PROSITE" id="PS50206">
    <property type="entry name" value="RHODANESE_3"/>
    <property type="match status" value="1"/>
</dbReference>
<accession>A0A1F6TXK6</accession>
<dbReference type="InterPro" id="IPR001763">
    <property type="entry name" value="Rhodanese-like_dom"/>
</dbReference>
<protein>
    <recommendedName>
        <fullName evidence="1">Rhodanese domain-containing protein</fullName>
    </recommendedName>
</protein>
<dbReference type="SMART" id="SM00450">
    <property type="entry name" value="RHOD"/>
    <property type="match status" value="1"/>
</dbReference>
<name>A0A1F6TXK6_9PROT</name>
<sequence>MGVTQTQRKIRDLSLQNWDHVSVQTAYEMHCNNQGRIVDVRHPREIEDSPPAAGAVFLPLYILRGFLGETARVEEDEAPLATIVSTMPSYLGMLNLFAAHRLRLLCLCRSGRDSLEAVRLLHLLGYQNASSVAGGMEAWAAANLPVVRNHQGTPE</sequence>
<proteinExistence type="predicted"/>
<dbReference type="EMBL" id="MFTA01000101">
    <property type="protein sequence ID" value="OGI49836.1"/>
    <property type="molecule type" value="Genomic_DNA"/>
</dbReference>
<dbReference type="PANTHER" id="PTHR45431:SF3">
    <property type="entry name" value="RHODANESE-LIKE DOMAIN-CONTAINING PROTEIN 15, CHLOROPLASTIC"/>
    <property type="match status" value="1"/>
</dbReference>
<dbReference type="Pfam" id="PF00581">
    <property type="entry name" value="Rhodanese"/>
    <property type="match status" value="1"/>
</dbReference>
<dbReference type="InterPro" id="IPR036873">
    <property type="entry name" value="Rhodanese-like_dom_sf"/>
</dbReference>